<dbReference type="PROSITE" id="PS50262">
    <property type="entry name" value="G_PROTEIN_RECEP_F1_2"/>
    <property type="match status" value="1"/>
</dbReference>
<dbReference type="InterPro" id="IPR017452">
    <property type="entry name" value="GPCR_Rhodpsn_7TM"/>
</dbReference>
<feature type="transmembrane region" description="Helical" evidence="13">
    <location>
        <begin position="28"/>
        <end position="53"/>
    </location>
</feature>
<dbReference type="InterPro" id="IPR000276">
    <property type="entry name" value="GPCR_Rhodpsn"/>
</dbReference>
<comment type="subcellular location">
    <subcellularLocation>
        <location evidence="1">Cell membrane</location>
        <topology evidence="1">Multi-pass membrane protein</topology>
    </subcellularLocation>
</comment>
<comment type="caution">
    <text evidence="15">The sequence shown here is derived from an EMBL/GenBank/DDBJ whole genome shotgun (WGS) entry which is preliminary data.</text>
</comment>
<keyword evidence="9" id="KW-1015">Disulfide bond</keyword>
<dbReference type="InterPro" id="IPR050939">
    <property type="entry name" value="Olfactory_GPCR1"/>
</dbReference>
<feature type="transmembrane region" description="Helical" evidence="13">
    <location>
        <begin position="60"/>
        <end position="82"/>
    </location>
</feature>
<accession>A0AAV3ABQ5</accession>
<keyword evidence="16" id="KW-1185">Reference proteome</keyword>
<dbReference type="Gene3D" id="1.20.1070.10">
    <property type="entry name" value="Rhodopsin 7-helix transmembrane proteins"/>
    <property type="match status" value="1"/>
</dbReference>
<gene>
    <name evidence="15" type="ORF">GDO54_013896</name>
</gene>
<keyword evidence="5" id="KW-0552">Olfaction</keyword>
<evidence type="ECO:0000259" key="14">
    <source>
        <dbReference type="PROSITE" id="PS50262"/>
    </source>
</evidence>
<dbReference type="PANTHER" id="PTHR24242:SF415">
    <property type="entry name" value="OLFACTORY RECEPTOR"/>
    <property type="match status" value="1"/>
</dbReference>
<keyword evidence="6 13" id="KW-1133">Transmembrane helix</keyword>
<organism evidence="15 16">
    <name type="scientific">Pyxicephalus adspersus</name>
    <name type="common">African bullfrog</name>
    <dbReference type="NCBI Taxonomy" id="30357"/>
    <lineage>
        <taxon>Eukaryota</taxon>
        <taxon>Metazoa</taxon>
        <taxon>Chordata</taxon>
        <taxon>Craniata</taxon>
        <taxon>Vertebrata</taxon>
        <taxon>Euteleostomi</taxon>
        <taxon>Amphibia</taxon>
        <taxon>Batrachia</taxon>
        <taxon>Anura</taxon>
        <taxon>Neobatrachia</taxon>
        <taxon>Ranoidea</taxon>
        <taxon>Pyxicephalidae</taxon>
        <taxon>Pyxicephalinae</taxon>
        <taxon>Pyxicephalus</taxon>
    </lineage>
</organism>
<feature type="domain" description="G-protein coupled receptors family 1 profile" evidence="14">
    <location>
        <begin position="9"/>
        <end position="257"/>
    </location>
</feature>
<keyword evidence="4 13" id="KW-0812">Transmembrane</keyword>
<evidence type="ECO:0000256" key="13">
    <source>
        <dbReference type="SAM" id="Phobius"/>
    </source>
</evidence>
<evidence type="ECO:0000313" key="16">
    <source>
        <dbReference type="Proteomes" id="UP001181693"/>
    </source>
</evidence>
<evidence type="ECO:0000256" key="3">
    <source>
        <dbReference type="ARBA" id="ARBA00022606"/>
    </source>
</evidence>
<sequence length="279" mass="31337">MAYVLIIAGNILIISLYSTSQGLHIPMYFFLCNLAIADIISTNVILPVLLVVVTKHTYKLCVAGCLAQCYLYFFAGAAQFFLLDVMCYDRYLAVCYPLRYSIIMHKKNCIVFASGAWISSFLINLSPSIFIMTQSFCFSQINHFFCDVGPLLQNFCNVTNSSLQVLLLLNSGLLFFSLMVVVISYGHIIIAICKLHSSEGRKVVSTCLSHALVVTLFFGSYIFMYVKPFHSQDVNDYDKKVAVLSTIAVPLINPYIYTLRNQTIRDIVKGNKRLIAVMS</sequence>
<dbReference type="GO" id="GO:0004930">
    <property type="term" value="F:G protein-coupled receptor activity"/>
    <property type="evidence" value="ECO:0007669"/>
    <property type="project" value="UniProtKB-KW"/>
</dbReference>
<dbReference type="PANTHER" id="PTHR24242">
    <property type="entry name" value="G-PROTEIN COUPLED RECEPTOR"/>
    <property type="match status" value="1"/>
</dbReference>
<evidence type="ECO:0000256" key="8">
    <source>
        <dbReference type="ARBA" id="ARBA00023136"/>
    </source>
</evidence>
<evidence type="ECO:0000256" key="11">
    <source>
        <dbReference type="ARBA" id="ARBA00023180"/>
    </source>
</evidence>
<keyword evidence="12" id="KW-0807">Transducer</keyword>
<feature type="transmembrane region" description="Helical" evidence="13">
    <location>
        <begin position="173"/>
        <end position="195"/>
    </location>
</feature>
<evidence type="ECO:0000256" key="12">
    <source>
        <dbReference type="ARBA" id="ARBA00023224"/>
    </source>
</evidence>
<evidence type="ECO:0000256" key="1">
    <source>
        <dbReference type="ARBA" id="ARBA00004651"/>
    </source>
</evidence>
<dbReference type="EMBL" id="DYDO01000006">
    <property type="protein sequence ID" value="DBA22908.1"/>
    <property type="molecule type" value="Genomic_DNA"/>
</dbReference>
<evidence type="ECO:0000256" key="10">
    <source>
        <dbReference type="ARBA" id="ARBA00023170"/>
    </source>
</evidence>
<keyword evidence="8 13" id="KW-0472">Membrane</keyword>
<reference evidence="15" key="1">
    <citation type="thesis" date="2020" institute="ProQuest LLC" country="789 East Eisenhower Parkway, Ann Arbor, MI, USA">
        <title>Comparative Genomics and Chromosome Evolution.</title>
        <authorList>
            <person name="Mudd A.B."/>
        </authorList>
    </citation>
    <scope>NUCLEOTIDE SEQUENCE</scope>
    <source>
        <strain evidence="15">1538</strain>
        <tissue evidence="15">Blood</tissue>
    </source>
</reference>
<evidence type="ECO:0000256" key="9">
    <source>
        <dbReference type="ARBA" id="ARBA00023157"/>
    </source>
</evidence>
<keyword evidence="10" id="KW-0675">Receptor</keyword>
<keyword evidence="7" id="KW-0297">G-protein coupled receptor</keyword>
<evidence type="ECO:0000256" key="2">
    <source>
        <dbReference type="ARBA" id="ARBA00022475"/>
    </source>
</evidence>
<dbReference type="Pfam" id="PF00001">
    <property type="entry name" value="7tm_1"/>
    <property type="match status" value="1"/>
</dbReference>
<dbReference type="FunFam" id="1.20.1070.10:FF:000015">
    <property type="entry name" value="Olfactory receptor"/>
    <property type="match status" value="1"/>
</dbReference>
<dbReference type="GO" id="GO:0005886">
    <property type="term" value="C:plasma membrane"/>
    <property type="evidence" value="ECO:0007669"/>
    <property type="project" value="UniProtKB-SubCell"/>
</dbReference>
<dbReference type="Proteomes" id="UP001181693">
    <property type="component" value="Unassembled WGS sequence"/>
</dbReference>
<dbReference type="GO" id="GO:0004984">
    <property type="term" value="F:olfactory receptor activity"/>
    <property type="evidence" value="ECO:0007669"/>
    <property type="project" value="InterPro"/>
</dbReference>
<evidence type="ECO:0000256" key="6">
    <source>
        <dbReference type="ARBA" id="ARBA00022989"/>
    </source>
</evidence>
<keyword evidence="11" id="KW-0325">Glycoprotein</keyword>
<dbReference type="InterPro" id="IPR000725">
    <property type="entry name" value="Olfact_rcpt"/>
</dbReference>
<feature type="transmembrane region" description="Helical" evidence="13">
    <location>
        <begin position="207"/>
        <end position="226"/>
    </location>
</feature>
<dbReference type="AlphaFoldDB" id="A0AAV3ABQ5"/>
<evidence type="ECO:0000256" key="7">
    <source>
        <dbReference type="ARBA" id="ARBA00023040"/>
    </source>
</evidence>
<name>A0AAV3ABQ5_PYXAD</name>
<proteinExistence type="predicted"/>
<dbReference type="PRINTS" id="PR00245">
    <property type="entry name" value="OLFACTORYR"/>
</dbReference>
<feature type="transmembrane region" description="Helical" evidence="13">
    <location>
        <begin position="241"/>
        <end position="259"/>
    </location>
</feature>
<dbReference type="SUPFAM" id="SSF81321">
    <property type="entry name" value="Family A G protein-coupled receptor-like"/>
    <property type="match status" value="1"/>
</dbReference>
<evidence type="ECO:0000256" key="4">
    <source>
        <dbReference type="ARBA" id="ARBA00022692"/>
    </source>
</evidence>
<keyword evidence="2" id="KW-1003">Cell membrane</keyword>
<evidence type="ECO:0000313" key="15">
    <source>
        <dbReference type="EMBL" id="DBA22908.1"/>
    </source>
</evidence>
<evidence type="ECO:0000256" key="5">
    <source>
        <dbReference type="ARBA" id="ARBA00022725"/>
    </source>
</evidence>
<dbReference type="PRINTS" id="PR00237">
    <property type="entry name" value="GPCRRHODOPSN"/>
</dbReference>
<protein>
    <recommendedName>
        <fullName evidence="14">G-protein coupled receptors family 1 profile domain-containing protein</fullName>
    </recommendedName>
</protein>
<keyword evidence="3" id="KW-0716">Sensory transduction</keyword>